<dbReference type="InterPro" id="IPR036691">
    <property type="entry name" value="Endo/exonu/phosph_ase_sf"/>
</dbReference>
<accession>A0A8S2YE85</accession>
<dbReference type="SUPFAM" id="SSF56219">
    <property type="entry name" value="DNase I-like"/>
    <property type="match status" value="1"/>
</dbReference>
<sequence>MIQDRCHALLGNQHPITLMAGDFNAEIEDHHEFEWTGYANAFPESSKHARIPTYYADPAYIWHNTNIDHILYDSNRLEL</sequence>
<dbReference type="EMBL" id="CAJOBI010092776">
    <property type="protein sequence ID" value="CAF4550358.1"/>
    <property type="molecule type" value="Genomic_DNA"/>
</dbReference>
<dbReference type="Proteomes" id="UP000681720">
    <property type="component" value="Unassembled WGS sequence"/>
</dbReference>
<proteinExistence type="predicted"/>
<dbReference type="Proteomes" id="UP000676336">
    <property type="component" value="Unassembled WGS sequence"/>
</dbReference>
<organism evidence="1 3">
    <name type="scientific">Rotaria magnacalcarata</name>
    <dbReference type="NCBI Taxonomy" id="392030"/>
    <lineage>
        <taxon>Eukaryota</taxon>
        <taxon>Metazoa</taxon>
        <taxon>Spiralia</taxon>
        <taxon>Gnathifera</taxon>
        <taxon>Rotifera</taxon>
        <taxon>Eurotatoria</taxon>
        <taxon>Bdelloidea</taxon>
        <taxon>Philodinida</taxon>
        <taxon>Philodinidae</taxon>
        <taxon>Rotaria</taxon>
    </lineage>
</organism>
<feature type="non-terminal residue" evidence="1">
    <location>
        <position position="79"/>
    </location>
</feature>
<evidence type="ECO:0000313" key="3">
    <source>
        <dbReference type="Proteomes" id="UP000676336"/>
    </source>
</evidence>
<reference evidence="1" key="1">
    <citation type="submission" date="2021-02" db="EMBL/GenBank/DDBJ databases">
        <authorList>
            <person name="Nowell W R."/>
        </authorList>
    </citation>
    <scope>NUCLEOTIDE SEQUENCE</scope>
</reference>
<name>A0A8S2YE85_9BILA</name>
<dbReference type="AlphaFoldDB" id="A0A8S2YE85"/>
<evidence type="ECO:0000313" key="1">
    <source>
        <dbReference type="EMBL" id="CAF4550358.1"/>
    </source>
</evidence>
<evidence type="ECO:0000313" key="2">
    <source>
        <dbReference type="EMBL" id="CAF4788555.1"/>
    </source>
</evidence>
<evidence type="ECO:0008006" key="4">
    <source>
        <dbReference type="Google" id="ProtNLM"/>
    </source>
</evidence>
<protein>
    <recommendedName>
        <fullName evidence="4">Endonuclease/exonuclease/phosphatase domain-containing protein</fullName>
    </recommendedName>
</protein>
<dbReference type="EMBL" id="CAJOBJ010146998">
    <property type="protein sequence ID" value="CAF4788555.1"/>
    <property type="molecule type" value="Genomic_DNA"/>
</dbReference>
<comment type="caution">
    <text evidence="1">The sequence shown here is derived from an EMBL/GenBank/DDBJ whole genome shotgun (WGS) entry which is preliminary data.</text>
</comment>
<gene>
    <name evidence="2" type="ORF">GIL414_LOCUS46650</name>
    <name evidence="1" type="ORF">SMN809_LOCUS37005</name>
</gene>